<dbReference type="SMART" id="SM00797">
    <property type="entry name" value="AHS2"/>
    <property type="match status" value="1"/>
</dbReference>
<dbReference type="SUPFAM" id="SSF50891">
    <property type="entry name" value="Cyclophilin-like"/>
    <property type="match status" value="1"/>
</dbReference>
<dbReference type="AlphaFoldDB" id="W4QA83"/>
<gene>
    <name evidence="5" type="ORF">JCM9152_224</name>
</gene>
<keyword evidence="6" id="KW-1185">Reference proteome</keyword>
<dbReference type="GO" id="GO:0016787">
    <property type="term" value="F:hydrolase activity"/>
    <property type="evidence" value="ECO:0007669"/>
    <property type="project" value="UniProtKB-KW"/>
</dbReference>
<comment type="caution">
    <text evidence="5">The sequence shown here is derived from an EMBL/GenBank/DDBJ whole genome shotgun (WGS) entry which is preliminary data.</text>
</comment>
<proteinExistence type="predicted"/>
<dbReference type="InterPro" id="IPR003778">
    <property type="entry name" value="CT_A_B"/>
</dbReference>
<dbReference type="EMBL" id="BAUU01000001">
    <property type="protein sequence ID" value="GAE28887.1"/>
    <property type="molecule type" value="Genomic_DNA"/>
</dbReference>
<dbReference type="STRING" id="1236971.JCM9152_224"/>
<protein>
    <submittedName>
        <fullName evidence="5">Allophanate hydrolase 2 subunit 2</fullName>
    </submittedName>
</protein>
<feature type="domain" description="Carboxyltransferase" evidence="4">
    <location>
        <begin position="1"/>
        <end position="116"/>
    </location>
</feature>
<dbReference type="GO" id="GO:0005524">
    <property type="term" value="F:ATP binding"/>
    <property type="evidence" value="ECO:0007669"/>
    <property type="project" value="UniProtKB-KW"/>
</dbReference>
<accession>W4QA83</accession>
<evidence type="ECO:0000313" key="5">
    <source>
        <dbReference type="EMBL" id="GAE28887.1"/>
    </source>
</evidence>
<dbReference type="PANTHER" id="PTHR43309">
    <property type="entry name" value="5-OXOPROLINASE SUBUNIT C"/>
    <property type="match status" value="1"/>
</dbReference>
<dbReference type="InterPro" id="IPR029000">
    <property type="entry name" value="Cyclophilin-like_dom_sf"/>
</dbReference>
<dbReference type="Proteomes" id="UP000018895">
    <property type="component" value="Unassembled WGS sequence"/>
</dbReference>
<name>W4QA83_9BACI</name>
<keyword evidence="2 5" id="KW-0378">Hydrolase</keyword>
<keyword evidence="3" id="KW-0067">ATP-binding</keyword>
<dbReference type="PANTHER" id="PTHR43309:SF5">
    <property type="entry name" value="5-OXOPROLINASE SUBUNIT C"/>
    <property type="match status" value="1"/>
</dbReference>
<dbReference type="Gene3D" id="2.40.100.10">
    <property type="entry name" value="Cyclophilin-like"/>
    <property type="match status" value="1"/>
</dbReference>
<evidence type="ECO:0000256" key="1">
    <source>
        <dbReference type="ARBA" id="ARBA00022741"/>
    </source>
</evidence>
<evidence type="ECO:0000259" key="4">
    <source>
        <dbReference type="SMART" id="SM00797"/>
    </source>
</evidence>
<reference evidence="5" key="1">
    <citation type="journal article" date="2014" name="Genome Announc.">
        <title>Draft Genome Sequences of Three Alkaliphilic Bacillus Strains, Bacillus wakoensis JCM 9140T, Bacillus akibai JCM 9157T, and Bacillus hemicellulosilyticus JCM 9152T.</title>
        <authorList>
            <person name="Yuki M."/>
            <person name="Oshima K."/>
            <person name="Suda W."/>
            <person name="Oshida Y."/>
            <person name="Kitamura K."/>
            <person name="Iida T."/>
            <person name="Hattori M."/>
            <person name="Ohkuma M."/>
        </authorList>
    </citation>
    <scope>NUCLEOTIDE SEQUENCE [LARGE SCALE GENOMIC DNA]</scope>
    <source>
        <strain evidence="5">JCM 9152</strain>
    </source>
</reference>
<dbReference type="InterPro" id="IPR052708">
    <property type="entry name" value="PxpC"/>
</dbReference>
<dbReference type="Pfam" id="PF02626">
    <property type="entry name" value="CT_A_B"/>
    <property type="match status" value="1"/>
</dbReference>
<evidence type="ECO:0000256" key="3">
    <source>
        <dbReference type="ARBA" id="ARBA00022840"/>
    </source>
</evidence>
<keyword evidence="1" id="KW-0547">Nucleotide-binding</keyword>
<evidence type="ECO:0000313" key="6">
    <source>
        <dbReference type="Proteomes" id="UP000018895"/>
    </source>
</evidence>
<evidence type="ECO:0000256" key="2">
    <source>
        <dbReference type="ARBA" id="ARBA00022801"/>
    </source>
</evidence>
<organism evidence="5 6">
    <name type="scientific">Halalkalibacter hemicellulosilyticusJCM 9152</name>
    <dbReference type="NCBI Taxonomy" id="1236971"/>
    <lineage>
        <taxon>Bacteria</taxon>
        <taxon>Bacillati</taxon>
        <taxon>Bacillota</taxon>
        <taxon>Bacilli</taxon>
        <taxon>Bacillales</taxon>
        <taxon>Bacillaceae</taxon>
        <taxon>Halalkalibacter</taxon>
    </lineage>
</organism>
<sequence>MFSPESVQILWNSSYTVTTEADRMGYRLKGSPLTLKKQQQLLSEPVSFGTIQVPGDGMPIILMADSQTVGGYPIIGQVAAVDRSKLAQMKAGDCFFLKEIDMNTAGQLFRKKQEHLGELKASIYAKWIDGGV</sequence>